<feature type="transmembrane region" description="Helical" evidence="1">
    <location>
        <begin position="123"/>
        <end position="141"/>
    </location>
</feature>
<dbReference type="AlphaFoldDB" id="A0A4Q0MLX6"/>
<feature type="transmembrane region" description="Helical" evidence="1">
    <location>
        <begin position="99"/>
        <end position="117"/>
    </location>
</feature>
<dbReference type="OrthoDB" id="7843623at2"/>
<reference evidence="2 3" key="1">
    <citation type="submission" date="2018-12" db="EMBL/GenBank/DDBJ databases">
        <title>bacterium Hansschlegelia zhihuaiae S113.</title>
        <authorList>
            <person name="He J."/>
        </authorList>
    </citation>
    <scope>NUCLEOTIDE SEQUENCE [LARGE SCALE GENOMIC DNA]</scope>
    <source>
        <strain evidence="2 3">S 113</strain>
    </source>
</reference>
<organism evidence="2 3">
    <name type="scientific">Hansschlegelia zhihuaiae</name>
    <dbReference type="NCBI Taxonomy" id="405005"/>
    <lineage>
        <taxon>Bacteria</taxon>
        <taxon>Pseudomonadati</taxon>
        <taxon>Pseudomonadota</taxon>
        <taxon>Alphaproteobacteria</taxon>
        <taxon>Hyphomicrobiales</taxon>
        <taxon>Methylopilaceae</taxon>
        <taxon>Hansschlegelia</taxon>
    </lineage>
</organism>
<evidence type="ECO:0000313" key="2">
    <source>
        <dbReference type="EMBL" id="RXF74751.1"/>
    </source>
</evidence>
<keyword evidence="3" id="KW-1185">Reference proteome</keyword>
<evidence type="ECO:0008006" key="4">
    <source>
        <dbReference type="Google" id="ProtNLM"/>
    </source>
</evidence>
<comment type="caution">
    <text evidence="2">The sequence shown here is derived from an EMBL/GenBank/DDBJ whole genome shotgun (WGS) entry which is preliminary data.</text>
</comment>
<dbReference type="EMBL" id="RYFI01000003">
    <property type="protein sequence ID" value="RXF74751.1"/>
    <property type="molecule type" value="Genomic_DNA"/>
</dbReference>
<dbReference type="Pfam" id="PF19660">
    <property type="entry name" value="DUF6163"/>
    <property type="match status" value="1"/>
</dbReference>
<accession>A0A4Q0MLX6</accession>
<evidence type="ECO:0000256" key="1">
    <source>
        <dbReference type="SAM" id="Phobius"/>
    </source>
</evidence>
<dbReference type="Proteomes" id="UP000289708">
    <property type="component" value="Unassembled WGS sequence"/>
</dbReference>
<keyword evidence="1" id="KW-1133">Transmembrane helix</keyword>
<proteinExistence type="predicted"/>
<name>A0A4Q0MLX6_9HYPH</name>
<gene>
    <name evidence="2" type="ORF">EK403_05075</name>
</gene>
<keyword evidence="1" id="KW-0812">Transmembrane</keyword>
<protein>
    <recommendedName>
        <fullName evidence="4">DoxX family protein</fullName>
    </recommendedName>
</protein>
<sequence>MAAQEDDQQGAPPLSLGDARLLHDLAERPWAWRLALFLRTLAVVELAKGLLHWGLLVGAGGAAEPLVGKTAAWFVATVFFAIADPVAAVGLWIGAPWGVAIWLIAALGQFAFTAAGGPTPGGWAVIAALLAAMALYVTLSIKARAEAR</sequence>
<evidence type="ECO:0000313" key="3">
    <source>
        <dbReference type="Proteomes" id="UP000289708"/>
    </source>
</evidence>
<dbReference type="InterPro" id="IPR046161">
    <property type="entry name" value="DUF6163"/>
</dbReference>
<feature type="transmembrane region" description="Helical" evidence="1">
    <location>
        <begin position="30"/>
        <end position="51"/>
    </location>
</feature>
<keyword evidence="1" id="KW-0472">Membrane</keyword>
<feature type="transmembrane region" description="Helical" evidence="1">
    <location>
        <begin position="71"/>
        <end position="92"/>
    </location>
</feature>
<dbReference type="RefSeq" id="WP_128776402.1">
    <property type="nucleotide sequence ID" value="NZ_RYFI01000003.1"/>
</dbReference>